<accession>A0A9D4LQJ5</accession>
<reference evidence="1" key="1">
    <citation type="journal article" date="2019" name="bioRxiv">
        <title>The Genome of the Zebra Mussel, Dreissena polymorpha: A Resource for Invasive Species Research.</title>
        <authorList>
            <person name="McCartney M.A."/>
            <person name="Auch B."/>
            <person name="Kono T."/>
            <person name="Mallez S."/>
            <person name="Zhang Y."/>
            <person name="Obille A."/>
            <person name="Becker A."/>
            <person name="Abrahante J.E."/>
            <person name="Garbe J."/>
            <person name="Badalamenti J.P."/>
            <person name="Herman A."/>
            <person name="Mangelson H."/>
            <person name="Liachko I."/>
            <person name="Sullivan S."/>
            <person name="Sone E.D."/>
            <person name="Koren S."/>
            <person name="Silverstein K.A.T."/>
            <person name="Beckman K.B."/>
            <person name="Gohl D.M."/>
        </authorList>
    </citation>
    <scope>NUCLEOTIDE SEQUENCE</scope>
    <source>
        <strain evidence="1">Duluth1</strain>
        <tissue evidence="1">Whole animal</tissue>
    </source>
</reference>
<dbReference type="AlphaFoldDB" id="A0A9D4LQJ5"/>
<dbReference type="EMBL" id="JAIWYP010000002">
    <property type="protein sequence ID" value="KAH3862029.1"/>
    <property type="molecule type" value="Genomic_DNA"/>
</dbReference>
<gene>
    <name evidence="1" type="ORF">DPMN_024985</name>
</gene>
<protein>
    <submittedName>
        <fullName evidence="1">Uncharacterized protein</fullName>
    </submittedName>
</protein>
<evidence type="ECO:0000313" key="2">
    <source>
        <dbReference type="Proteomes" id="UP000828390"/>
    </source>
</evidence>
<name>A0A9D4LQJ5_DREPO</name>
<reference evidence="1" key="2">
    <citation type="submission" date="2020-11" db="EMBL/GenBank/DDBJ databases">
        <authorList>
            <person name="McCartney M.A."/>
            <person name="Auch B."/>
            <person name="Kono T."/>
            <person name="Mallez S."/>
            <person name="Becker A."/>
            <person name="Gohl D.M."/>
            <person name="Silverstein K.A.T."/>
            <person name="Koren S."/>
            <person name="Bechman K.B."/>
            <person name="Herman A."/>
            <person name="Abrahante J.E."/>
            <person name="Garbe J."/>
        </authorList>
    </citation>
    <scope>NUCLEOTIDE SEQUENCE</scope>
    <source>
        <strain evidence="1">Duluth1</strain>
        <tissue evidence="1">Whole animal</tissue>
    </source>
</reference>
<comment type="caution">
    <text evidence="1">The sequence shown here is derived from an EMBL/GenBank/DDBJ whole genome shotgun (WGS) entry which is preliminary data.</text>
</comment>
<evidence type="ECO:0000313" key="1">
    <source>
        <dbReference type="EMBL" id="KAH3862029.1"/>
    </source>
</evidence>
<dbReference type="Proteomes" id="UP000828390">
    <property type="component" value="Unassembled WGS sequence"/>
</dbReference>
<sequence>MTPVQREDNPCFADDLSVTGLSVVVVPLDIDIHPQPHRPSGKLDRKFRIQKIGGGGARALLNNPS</sequence>
<keyword evidence="2" id="KW-1185">Reference proteome</keyword>
<proteinExistence type="predicted"/>
<organism evidence="1 2">
    <name type="scientific">Dreissena polymorpha</name>
    <name type="common">Zebra mussel</name>
    <name type="synonym">Mytilus polymorpha</name>
    <dbReference type="NCBI Taxonomy" id="45954"/>
    <lineage>
        <taxon>Eukaryota</taxon>
        <taxon>Metazoa</taxon>
        <taxon>Spiralia</taxon>
        <taxon>Lophotrochozoa</taxon>
        <taxon>Mollusca</taxon>
        <taxon>Bivalvia</taxon>
        <taxon>Autobranchia</taxon>
        <taxon>Heteroconchia</taxon>
        <taxon>Euheterodonta</taxon>
        <taxon>Imparidentia</taxon>
        <taxon>Neoheterodontei</taxon>
        <taxon>Myida</taxon>
        <taxon>Dreissenoidea</taxon>
        <taxon>Dreissenidae</taxon>
        <taxon>Dreissena</taxon>
    </lineage>
</organism>